<evidence type="ECO:0000313" key="2">
    <source>
        <dbReference type="Proteomes" id="UP000325255"/>
    </source>
</evidence>
<dbReference type="OrthoDB" id="9179874at2"/>
<gene>
    <name evidence="1" type="ORF">F1189_07275</name>
</gene>
<reference evidence="1 2" key="1">
    <citation type="submission" date="2019-09" db="EMBL/GenBank/DDBJ databases">
        <title>Genome sequence of Rhodovastum atsumiense, a diverse member of the Acetobacteraceae family of non-sulfur purple photosynthetic bacteria.</title>
        <authorList>
            <person name="Meyer T."/>
            <person name="Kyndt J."/>
        </authorList>
    </citation>
    <scope>NUCLEOTIDE SEQUENCE [LARGE SCALE GENOMIC DNA]</scope>
    <source>
        <strain evidence="1 2">DSM 21279</strain>
    </source>
</reference>
<dbReference type="AlphaFoldDB" id="A0A5M6IXZ9"/>
<dbReference type="Proteomes" id="UP000325255">
    <property type="component" value="Unassembled WGS sequence"/>
</dbReference>
<dbReference type="InterPro" id="IPR027266">
    <property type="entry name" value="TrmE/GcvT-like"/>
</dbReference>
<name>A0A5M6IXZ9_9PROT</name>
<dbReference type="EMBL" id="VWPK01000009">
    <property type="protein sequence ID" value="KAA5612839.1"/>
    <property type="molecule type" value="Genomic_DNA"/>
</dbReference>
<protein>
    <submittedName>
        <fullName evidence="1">Sarcosine oxidase</fullName>
    </submittedName>
</protein>
<accession>A0A5M6IXZ9</accession>
<comment type="caution">
    <text evidence="1">The sequence shown here is derived from an EMBL/GenBank/DDBJ whole genome shotgun (WGS) entry which is preliminary data.</text>
</comment>
<dbReference type="RefSeq" id="WP_150040066.1">
    <property type="nucleotide sequence ID" value="NZ_OW485601.1"/>
</dbReference>
<dbReference type="Gene3D" id="3.30.1360.120">
    <property type="entry name" value="Probable tRNA modification gtpase trme, domain 1"/>
    <property type="match status" value="1"/>
</dbReference>
<dbReference type="SUPFAM" id="SSF103025">
    <property type="entry name" value="Folate-binding domain"/>
    <property type="match status" value="1"/>
</dbReference>
<proteinExistence type="predicted"/>
<evidence type="ECO:0000313" key="1">
    <source>
        <dbReference type="EMBL" id="KAA5612839.1"/>
    </source>
</evidence>
<organism evidence="1 2">
    <name type="scientific">Rhodovastum atsumiense</name>
    <dbReference type="NCBI Taxonomy" id="504468"/>
    <lineage>
        <taxon>Bacteria</taxon>
        <taxon>Pseudomonadati</taxon>
        <taxon>Pseudomonadota</taxon>
        <taxon>Alphaproteobacteria</taxon>
        <taxon>Acetobacterales</taxon>
        <taxon>Acetobacteraceae</taxon>
        <taxon>Rhodovastum</taxon>
    </lineage>
</organism>
<keyword evidence="2" id="KW-1185">Reference proteome</keyword>
<sequence>MSDTVLRDFSDRPRIGFKGADTSRWLSQQGLRFGDASNRAYPQPDGSLLVRLSPGEFLLLEAGDTGAVVRLQAAWSWEAEAGLCFPVPRRDSHAWFHLEGARVPEVFATLCGVDLRLHRFADHSVAQTSVARLNAIVIRDGDGFHLLADSASAEYLQACLSDALAA</sequence>